<accession>A0A6C0BP57</accession>
<name>A0A6C0BP57_9ZZZZ</name>
<protein>
    <recommendedName>
        <fullName evidence="1">DUF4116 domain-containing protein</fullName>
    </recommendedName>
</protein>
<evidence type="ECO:0000259" key="1">
    <source>
        <dbReference type="Pfam" id="PF13475"/>
    </source>
</evidence>
<dbReference type="Pfam" id="PF13475">
    <property type="entry name" value="DUF4116"/>
    <property type="match status" value="1"/>
</dbReference>
<evidence type="ECO:0000313" key="2">
    <source>
        <dbReference type="EMBL" id="QHS93389.1"/>
    </source>
</evidence>
<proteinExistence type="predicted"/>
<organism evidence="2">
    <name type="scientific">viral metagenome</name>
    <dbReference type="NCBI Taxonomy" id="1070528"/>
    <lineage>
        <taxon>unclassified sequences</taxon>
        <taxon>metagenomes</taxon>
        <taxon>organismal metagenomes</taxon>
    </lineage>
</organism>
<reference evidence="2" key="1">
    <citation type="journal article" date="2020" name="Nature">
        <title>Giant virus diversity and host interactions through global metagenomics.</title>
        <authorList>
            <person name="Schulz F."/>
            <person name="Roux S."/>
            <person name="Paez-Espino D."/>
            <person name="Jungbluth S."/>
            <person name="Walsh D.A."/>
            <person name="Denef V.J."/>
            <person name="McMahon K.D."/>
            <person name="Konstantinidis K.T."/>
            <person name="Eloe-Fadrosh E.A."/>
            <person name="Kyrpides N.C."/>
            <person name="Woyke T."/>
        </authorList>
    </citation>
    <scope>NUCLEOTIDE SEQUENCE</scope>
    <source>
        <strain evidence="2">GVMAG-M-3300017989-17</strain>
    </source>
</reference>
<dbReference type="EMBL" id="MN739203">
    <property type="protein sequence ID" value="QHS93389.1"/>
    <property type="molecule type" value="Genomic_DNA"/>
</dbReference>
<sequence>MCMLSVKSKPCNLTYVPPEKLTLEMCLAAVERNGYCLVYVPPKFGPLKF</sequence>
<dbReference type="AlphaFoldDB" id="A0A6C0BP57"/>
<feature type="domain" description="DUF4116" evidence="1">
    <location>
        <begin position="2"/>
        <end position="44"/>
    </location>
</feature>
<dbReference type="InterPro" id="IPR025197">
    <property type="entry name" value="DUF4116"/>
</dbReference>